<evidence type="ECO:0000256" key="5">
    <source>
        <dbReference type="ARBA" id="ARBA00022989"/>
    </source>
</evidence>
<feature type="transmembrane region" description="Helical" evidence="12">
    <location>
        <begin position="592"/>
        <end position="616"/>
    </location>
</feature>
<dbReference type="InterPro" id="IPR001320">
    <property type="entry name" value="Iontro_rcpt_C"/>
</dbReference>
<dbReference type="SMART" id="SM00079">
    <property type="entry name" value="PBPe"/>
    <property type="match status" value="1"/>
</dbReference>
<protein>
    <submittedName>
        <fullName evidence="16">Ionotropic receptor 25a</fullName>
    </submittedName>
</protein>
<keyword evidence="10" id="KW-1071">Ligand-gated ion channel</keyword>
<reference evidence="16" key="1">
    <citation type="submission" date="2025-08" db="UniProtKB">
        <authorList>
            <consortium name="RefSeq"/>
        </authorList>
    </citation>
    <scope>IDENTIFICATION</scope>
    <source>
        <tissue evidence="16">Whole organism</tissue>
    </source>
</reference>
<comment type="subcellular location">
    <subcellularLocation>
        <location evidence="1">Membrane</location>
        <topology evidence="1">Multi-pass membrane protein</topology>
    </subcellularLocation>
</comment>
<dbReference type="AlphaFoldDB" id="A0A9C6UFJ2"/>
<evidence type="ECO:0000256" key="10">
    <source>
        <dbReference type="ARBA" id="ARBA00023286"/>
    </source>
</evidence>
<keyword evidence="3" id="KW-0813">Transport</keyword>
<proteinExistence type="inferred from homology"/>
<dbReference type="GeneID" id="113204300"/>
<keyword evidence="13" id="KW-0732">Signal</keyword>
<evidence type="ECO:0000256" key="11">
    <source>
        <dbReference type="ARBA" id="ARBA00023303"/>
    </source>
</evidence>
<dbReference type="Gene3D" id="3.40.190.10">
    <property type="entry name" value="Periplasmic binding protein-like II"/>
    <property type="match status" value="2"/>
</dbReference>
<evidence type="ECO:0000259" key="14">
    <source>
        <dbReference type="SMART" id="SM00079"/>
    </source>
</evidence>
<dbReference type="InterPro" id="IPR028082">
    <property type="entry name" value="Peripla_BP_I"/>
</dbReference>
<evidence type="ECO:0000256" key="12">
    <source>
        <dbReference type="SAM" id="Phobius"/>
    </source>
</evidence>
<dbReference type="SUPFAM" id="SSF53850">
    <property type="entry name" value="Periplasmic binding protein-like II"/>
    <property type="match status" value="1"/>
</dbReference>
<evidence type="ECO:0000256" key="13">
    <source>
        <dbReference type="SAM" id="SignalP"/>
    </source>
</evidence>
<dbReference type="PANTHER" id="PTHR18966">
    <property type="entry name" value="IONOTROPIC GLUTAMATE RECEPTOR"/>
    <property type="match status" value="1"/>
</dbReference>
<evidence type="ECO:0000256" key="6">
    <source>
        <dbReference type="ARBA" id="ARBA00023065"/>
    </source>
</evidence>
<dbReference type="GO" id="GO:0016020">
    <property type="term" value="C:membrane"/>
    <property type="evidence" value="ECO:0007669"/>
    <property type="project" value="UniProtKB-SubCell"/>
</dbReference>
<keyword evidence="4 12" id="KW-0812">Transmembrane</keyword>
<dbReference type="SUPFAM" id="SSF53822">
    <property type="entry name" value="Periplasmic binding protein-like I"/>
    <property type="match status" value="1"/>
</dbReference>
<dbReference type="OrthoDB" id="5984008at2759"/>
<keyword evidence="6" id="KW-0406">Ion transport</keyword>
<evidence type="ECO:0000313" key="15">
    <source>
        <dbReference type="Proteomes" id="UP000504606"/>
    </source>
</evidence>
<dbReference type="FunFam" id="3.40.190.10:FF:000176">
    <property type="entry name" value="Ionotropic receptor 25a"/>
    <property type="match status" value="1"/>
</dbReference>
<keyword evidence="11" id="KW-0407">Ion channel</keyword>
<sequence>MAKLELLPLWLSIVLSLPILSAAQTTRGINVLFVNDESNSVAEKALDVALNYVRRTASTGIQFDSFLRVSSNTTDAKTLLEALCDKYDNSLKTEKGPDLVLDFTQTGVSSETVKSFTHALALPTVSASYGQDDDLRQWHFLSDDQLKYLVQVSPPADMIPEVIRSIVLSWNISNAGILFDDSFVMDHKYKSLLQNVPTRHLIAAVEEPRSLKRQLNRLRDLDIVNFFVLGRLNTLKNVLDAANANKFFGRKFAWFAITQEKGQLKCSATNATILFLKPEPDPTARERLEKLRTDFSLTVEPEIASAFYFDLSLRAFMAVKQMMDKNQWPRLEYTSCEEYEEENPVVRKGYDLRRALREVQEPPSYASINVEDRNGHSFMEASMRLEKVTVMNGQSVSAEVEGSWKLGLDSPLMIKDVASISNLTAASVYRIVTVIVRKEIWKDMSLNDSLSEVERAKLAVWDYPVGDKYTKMWQAMLDAKMPEDLDAAVKRVRSSVSSSDGFAYLGDATDIRWLSQTSCDLQMVGEEFSRKPYAIAVQQGSPLKDQFNNAILQLLNKRKLEKLKERWWSLNPEIKKCDKQDDQQDGISIQNIGGVFIVIFVGIGLACVTLAFEYYWYKYKRNPRVTDLAGGPLPNAPRVGKGGGLGGQQQGRLAVIGRPDEQAAKLDAATLGQVLGQGYNYRRNGNQLPGVNQAWQH</sequence>
<evidence type="ECO:0000256" key="8">
    <source>
        <dbReference type="ARBA" id="ARBA00023170"/>
    </source>
</evidence>
<dbReference type="CTD" id="33683"/>
<gene>
    <name evidence="16" type="primary">LOC113204300</name>
</gene>
<dbReference type="FunFam" id="3.40.50.2300:FF:000649">
    <property type="entry name" value="AGAP010272-PA-like protein"/>
    <property type="match status" value="1"/>
</dbReference>
<evidence type="ECO:0000256" key="9">
    <source>
        <dbReference type="ARBA" id="ARBA00023180"/>
    </source>
</evidence>
<feature type="chain" id="PRO_5038983488" evidence="13">
    <location>
        <begin position="24"/>
        <end position="697"/>
    </location>
</feature>
<name>A0A9C6UFJ2_FRAOC</name>
<dbReference type="Gene3D" id="3.40.50.2300">
    <property type="match status" value="2"/>
</dbReference>
<evidence type="ECO:0000256" key="7">
    <source>
        <dbReference type="ARBA" id="ARBA00023136"/>
    </source>
</evidence>
<keyword evidence="8 16" id="KW-0675">Receptor</keyword>
<accession>A0A9C6UFJ2</accession>
<dbReference type="Proteomes" id="UP000504606">
    <property type="component" value="Unplaced"/>
</dbReference>
<organism evidence="15 16">
    <name type="scientific">Frankliniella occidentalis</name>
    <name type="common">Western flower thrips</name>
    <name type="synonym">Euthrips occidentalis</name>
    <dbReference type="NCBI Taxonomy" id="133901"/>
    <lineage>
        <taxon>Eukaryota</taxon>
        <taxon>Metazoa</taxon>
        <taxon>Ecdysozoa</taxon>
        <taxon>Arthropoda</taxon>
        <taxon>Hexapoda</taxon>
        <taxon>Insecta</taxon>
        <taxon>Pterygota</taxon>
        <taxon>Neoptera</taxon>
        <taxon>Paraneoptera</taxon>
        <taxon>Thysanoptera</taxon>
        <taxon>Terebrantia</taxon>
        <taxon>Thripoidea</taxon>
        <taxon>Thripidae</taxon>
        <taxon>Frankliniella</taxon>
    </lineage>
</organism>
<feature type="domain" description="Ionotropic glutamate receptor C-terminal" evidence="14">
    <location>
        <begin position="330"/>
        <end position="570"/>
    </location>
</feature>
<dbReference type="InterPro" id="IPR015683">
    <property type="entry name" value="Ionotropic_Glu_rcpt"/>
</dbReference>
<dbReference type="RefSeq" id="XP_052127079.1">
    <property type="nucleotide sequence ID" value="XM_052271119.1"/>
</dbReference>
<keyword evidence="9" id="KW-0325">Glycoprotein</keyword>
<feature type="signal peptide" evidence="13">
    <location>
        <begin position="1"/>
        <end position="23"/>
    </location>
</feature>
<evidence type="ECO:0000256" key="1">
    <source>
        <dbReference type="ARBA" id="ARBA00004141"/>
    </source>
</evidence>
<keyword evidence="15" id="KW-1185">Reference proteome</keyword>
<evidence type="ECO:0000256" key="3">
    <source>
        <dbReference type="ARBA" id="ARBA00022448"/>
    </source>
</evidence>
<evidence type="ECO:0000256" key="4">
    <source>
        <dbReference type="ARBA" id="ARBA00022692"/>
    </source>
</evidence>
<dbReference type="KEGG" id="foc:113204300"/>
<comment type="similarity">
    <text evidence="2">Belongs to the glutamate-gated ion channel (TC 1.A.10.1) family.</text>
</comment>
<keyword evidence="5 12" id="KW-1133">Transmembrane helix</keyword>
<evidence type="ECO:0000256" key="2">
    <source>
        <dbReference type="ARBA" id="ARBA00008685"/>
    </source>
</evidence>
<evidence type="ECO:0000313" key="16">
    <source>
        <dbReference type="RefSeq" id="XP_052127079.1"/>
    </source>
</evidence>
<dbReference type="GO" id="GO:0015276">
    <property type="term" value="F:ligand-gated monoatomic ion channel activity"/>
    <property type="evidence" value="ECO:0007669"/>
    <property type="project" value="InterPro"/>
</dbReference>
<keyword evidence="7 12" id="KW-0472">Membrane</keyword>